<reference evidence="3 4" key="1">
    <citation type="journal article" date="2019" name="Int. J. Syst. Evol. Microbiol.">
        <title>The Global Catalogue of Microorganisms (GCM) 10K type strain sequencing project: providing services to taxonomists for standard genome sequencing and annotation.</title>
        <authorList>
            <consortium name="The Broad Institute Genomics Platform"/>
            <consortium name="The Broad Institute Genome Sequencing Center for Infectious Disease"/>
            <person name="Wu L."/>
            <person name="Ma J."/>
        </authorList>
    </citation>
    <scope>NUCLEOTIDE SEQUENCE [LARGE SCALE GENOMIC DNA]</scope>
    <source>
        <strain evidence="3 4">CGMCC 1.12553</strain>
    </source>
</reference>
<dbReference type="EMBL" id="JBHSDS010000001">
    <property type="protein sequence ID" value="MFC4356449.1"/>
    <property type="molecule type" value="Genomic_DNA"/>
</dbReference>
<feature type="transmembrane region" description="Helical" evidence="1">
    <location>
        <begin position="16"/>
        <end position="35"/>
    </location>
</feature>
<name>A0ABD5P7I1_9EURY</name>
<gene>
    <name evidence="3" type="ORF">ACFO0N_00630</name>
</gene>
<dbReference type="Proteomes" id="UP001595921">
    <property type="component" value="Unassembled WGS sequence"/>
</dbReference>
<dbReference type="AlphaFoldDB" id="A0ABD5P7I1"/>
<proteinExistence type="predicted"/>
<feature type="transmembrane region" description="Helical" evidence="1">
    <location>
        <begin position="41"/>
        <end position="63"/>
    </location>
</feature>
<keyword evidence="1" id="KW-0812">Transmembrane</keyword>
<dbReference type="Pfam" id="PF26469">
    <property type="entry name" value="DUF8144"/>
    <property type="match status" value="1"/>
</dbReference>
<evidence type="ECO:0000256" key="1">
    <source>
        <dbReference type="SAM" id="Phobius"/>
    </source>
</evidence>
<protein>
    <recommendedName>
        <fullName evidence="2">DUF8144 domain-containing protein</fullName>
    </recommendedName>
</protein>
<evidence type="ECO:0000313" key="3">
    <source>
        <dbReference type="EMBL" id="MFC4356449.1"/>
    </source>
</evidence>
<sequence>MSEQTAAELIEDWQTGAFFLLLCCIAGVVSALFFGSLLGPIGAFGGFFVGTIVGFLFISAKLYG</sequence>
<keyword evidence="4" id="KW-1185">Reference proteome</keyword>
<keyword evidence="1" id="KW-1133">Transmembrane helix</keyword>
<organism evidence="3 4">
    <name type="scientific">Halobium salinum</name>
    <dbReference type="NCBI Taxonomy" id="1364940"/>
    <lineage>
        <taxon>Archaea</taxon>
        <taxon>Methanobacteriati</taxon>
        <taxon>Methanobacteriota</taxon>
        <taxon>Stenosarchaea group</taxon>
        <taxon>Halobacteria</taxon>
        <taxon>Halobacteriales</taxon>
        <taxon>Haloferacaceae</taxon>
        <taxon>Halobium</taxon>
    </lineage>
</organism>
<evidence type="ECO:0000259" key="2">
    <source>
        <dbReference type="Pfam" id="PF26469"/>
    </source>
</evidence>
<dbReference type="InterPro" id="IPR058457">
    <property type="entry name" value="DUF8144"/>
</dbReference>
<evidence type="ECO:0000313" key="4">
    <source>
        <dbReference type="Proteomes" id="UP001595921"/>
    </source>
</evidence>
<comment type="caution">
    <text evidence="3">The sequence shown here is derived from an EMBL/GenBank/DDBJ whole genome shotgun (WGS) entry which is preliminary data.</text>
</comment>
<accession>A0ABD5P7I1</accession>
<feature type="domain" description="DUF8144" evidence="2">
    <location>
        <begin position="1"/>
        <end position="64"/>
    </location>
</feature>
<keyword evidence="1" id="KW-0472">Membrane</keyword>
<dbReference type="RefSeq" id="WP_267624801.1">
    <property type="nucleotide sequence ID" value="NZ_JAODIW010000010.1"/>
</dbReference>